<gene>
    <name evidence="1" type="ORF">LOK49_LG09G02634</name>
</gene>
<accession>A0ACC0GJ70</accession>
<dbReference type="Proteomes" id="UP001060215">
    <property type="component" value="Chromosome 8"/>
</dbReference>
<comment type="caution">
    <text evidence="1">The sequence shown here is derived from an EMBL/GenBank/DDBJ whole genome shotgun (WGS) entry which is preliminary data.</text>
</comment>
<protein>
    <submittedName>
        <fullName evidence="1">Uncharacterized protein</fullName>
    </submittedName>
</protein>
<sequence length="106" mass="12675">MKKNKKKSESRETRKRKNENRQEEIRKKQEENRNNLSHCNQPEKLQVEVIVIDDEKRKIDDSKKKEKLRVEENLTGGTEHGLEEEKNTPMVLTEIDRRKEGVTSEF</sequence>
<proteinExistence type="predicted"/>
<name>A0ACC0GJ70_9ERIC</name>
<reference evidence="1 2" key="1">
    <citation type="journal article" date="2022" name="Plant J.">
        <title>Chromosome-level genome of Camellia lanceoleosa provides a valuable resource for understanding genome evolution and self-incompatibility.</title>
        <authorList>
            <person name="Gong W."/>
            <person name="Xiao S."/>
            <person name="Wang L."/>
            <person name="Liao Z."/>
            <person name="Chang Y."/>
            <person name="Mo W."/>
            <person name="Hu G."/>
            <person name="Li W."/>
            <person name="Zhao G."/>
            <person name="Zhu H."/>
            <person name="Hu X."/>
            <person name="Ji K."/>
            <person name="Xiang X."/>
            <person name="Song Q."/>
            <person name="Yuan D."/>
            <person name="Jin S."/>
            <person name="Zhang L."/>
        </authorList>
    </citation>
    <scope>NUCLEOTIDE SEQUENCE [LARGE SCALE GENOMIC DNA]</scope>
    <source>
        <strain evidence="1">SQ_2022a</strain>
    </source>
</reference>
<evidence type="ECO:0000313" key="2">
    <source>
        <dbReference type="Proteomes" id="UP001060215"/>
    </source>
</evidence>
<dbReference type="EMBL" id="CM045765">
    <property type="protein sequence ID" value="KAI8001115.1"/>
    <property type="molecule type" value="Genomic_DNA"/>
</dbReference>
<keyword evidence="2" id="KW-1185">Reference proteome</keyword>
<evidence type="ECO:0000313" key="1">
    <source>
        <dbReference type="EMBL" id="KAI8001115.1"/>
    </source>
</evidence>
<organism evidence="1 2">
    <name type="scientific">Camellia lanceoleosa</name>
    <dbReference type="NCBI Taxonomy" id="1840588"/>
    <lineage>
        <taxon>Eukaryota</taxon>
        <taxon>Viridiplantae</taxon>
        <taxon>Streptophyta</taxon>
        <taxon>Embryophyta</taxon>
        <taxon>Tracheophyta</taxon>
        <taxon>Spermatophyta</taxon>
        <taxon>Magnoliopsida</taxon>
        <taxon>eudicotyledons</taxon>
        <taxon>Gunneridae</taxon>
        <taxon>Pentapetalae</taxon>
        <taxon>asterids</taxon>
        <taxon>Ericales</taxon>
        <taxon>Theaceae</taxon>
        <taxon>Camellia</taxon>
    </lineage>
</organism>